<evidence type="ECO:0000256" key="2">
    <source>
        <dbReference type="ARBA" id="ARBA00022730"/>
    </source>
</evidence>
<feature type="domain" description="Small ribosomal subunit protein uS7" evidence="7">
    <location>
        <begin position="10"/>
        <end position="157"/>
    </location>
</feature>
<keyword evidence="6" id="KW-0820">tRNA-binding</keyword>
<dbReference type="InterPro" id="IPR000235">
    <property type="entry name" value="Ribosomal_uS7"/>
</dbReference>
<dbReference type="FunFam" id="1.10.455.10:FF:000001">
    <property type="entry name" value="30S ribosomal protein S7"/>
    <property type="match status" value="1"/>
</dbReference>
<organism evidence="8 9">
    <name type="scientific">Enhygromyxa salina</name>
    <dbReference type="NCBI Taxonomy" id="215803"/>
    <lineage>
        <taxon>Bacteria</taxon>
        <taxon>Pseudomonadati</taxon>
        <taxon>Myxococcota</taxon>
        <taxon>Polyangia</taxon>
        <taxon>Nannocystales</taxon>
        <taxon>Nannocystaceae</taxon>
        <taxon>Enhygromyxa</taxon>
    </lineage>
</organism>
<evidence type="ECO:0000256" key="5">
    <source>
        <dbReference type="ARBA" id="ARBA00023274"/>
    </source>
</evidence>
<proteinExistence type="inferred from homology"/>
<dbReference type="RefSeq" id="WP_146659641.1">
    <property type="nucleotide sequence ID" value="NZ_JMCC02000048.1"/>
</dbReference>
<accession>A0A0C1ZDN3</accession>
<keyword evidence="3 6" id="KW-0694">RNA-binding</keyword>
<dbReference type="HAMAP" id="MF_00480_B">
    <property type="entry name" value="Ribosomal_uS7_B"/>
    <property type="match status" value="1"/>
</dbReference>
<keyword evidence="5 6" id="KW-0687">Ribonucleoprotein</keyword>
<keyword evidence="2 6" id="KW-0699">rRNA-binding</keyword>
<dbReference type="GO" id="GO:0000049">
    <property type="term" value="F:tRNA binding"/>
    <property type="evidence" value="ECO:0007669"/>
    <property type="project" value="UniProtKB-UniRule"/>
</dbReference>
<dbReference type="GO" id="GO:0015935">
    <property type="term" value="C:small ribosomal subunit"/>
    <property type="evidence" value="ECO:0007669"/>
    <property type="project" value="InterPro"/>
</dbReference>
<dbReference type="GO" id="GO:0006412">
    <property type="term" value="P:translation"/>
    <property type="evidence" value="ECO:0007669"/>
    <property type="project" value="UniProtKB-UniRule"/>
</dbReference>
<dbReference type="InterPro" id="IPR023798">
    <property type="entry name" value="Ribosomal_uS7_dom"/>
</dbReference>
<reference evidence="8 9" key="1">
    <citation type="submission" date="2014-12" db="EMBL/GenBank/DDBJ databases">
        <title>Genome assembly of Enhygromyxa salina DSM 15201.</title>
        <authorList>
            <person name="Sharma G."/>
            <person name="Subramanian S."/>
        </authorList>
    </citation>
    <scope>NUCLEOTIDE SEQUENCE [LARGE SCALE GENOMIC DNA]</scope>
    <source>
        <strain evidence="8 9">DSM 15201</strain>
    </source>
</reference>
<evidence type="ECO:0000256" key="4">
    <source>
        <dbReference type="ARBA" id="ARBA00022980"/>
    </source>
</evidence>
<dbReference type="GO" id="GO:0019843">
    <property type="term" value="F:rRNA binding"/>
    <property type="evidence" value="ECO:0007669"/>
    <property type="project" value="UniProtKB-UniRule"/>
</dbReference>
<dbReference type="PANTHER" id="PTHR11205">
    <property type="entry name" value="RIBOSOMAL PROTEIN S7"/>
    <property type="match status" value="1"/>
</dbReference>
<evidence type="ECO:0000259" key="7">
    <source>
        <dbReference type="Pfam" id="PF00177"/>
    </source>
</evidence>
<dbReference type="SUPFAM" id="SSF47973">
    <property type="entry name" value="Ribosomal protein S7"/>
    <property type="match status" value="1"/>
</dbReference>
<dbReference type="InterPro" id="IPR036823">
    <property type="entry name" value="Ribosomal_uS7_dom_sf"/>
</dbReference>
<comment type="function">
    <text evidence="6">One of the primary rRNA binding proteins, it binds directly to 16S rRNA where it nucleates assembly of the head domain of the 30S subunit. Is located at the subunit interface close to the decoding center, probably blocks exit of the E-site tRNA.</text>
</comment>
<dbReference type="AlphaFoldDB" id="A0A0C1ZDN3"/>
<sequence>MSRKGIKAKQRKRITYDVRYTDNPADVNRNIAKFVNVVMHDGKKSIAEKIVFSAFEIISARTKDDPVKVFEKAVANVRPRLEVRARRVGGSNYQVPMEVRNERSQALAFRWLVNFARNRPEKTMRERLANEMLDAAQNRGLAVKRREDVHKMADANKAFAHYRW</sequence>
<comment type="caution">
    <text evidence="8">The sequence shown here is derived from an EMBL/GenBank/DDBJ whole genome shotgun (WGS) entry which is preliminary data.</text>
</comment>
<protein>
    <recommendedName>
        <fullName evidence="6">Small ribosomal subunit protein uS7</fullName>
    </recommendedName>
</protein>
<comment type="subunit">
    <text evidence="6">Part of the 30S ribosomal subunit. Contacts proteins S9 and S11.</text>
</comment>
<dbReference type="CDD" id="cd14869">
    <property type="entry name" value="uS7_Bacteria"/>
    <property type="match status" value="1"/>
</dbReference>
<evidence type="ECO:0000256" key="1">
    <source>
        <dbReference type="ARBA" id="ARBA00007151"/>
    </source>
</evidence>
<evidence type="ECO:0000313" key="9">
    <source>
        <dbReference type="Proteomes" id="UP000031599"/>
    </source>
</evidence>
<dbReference type="GO" id="GO:0003735">
    <property type="term" value="F:structural constituent of ribosome"/>
    <property type="evidence" value="ECO:0007669"/>
    <property type="project" value="InterPro"/>
</dbReference>
<dbReference type="NCBIfam" id="TIGR01029">
    <property type="entry name" value="rpsG_bact"/>
    <property type="match status" value="1"/>
</dbReference>
<evidence type="ECO:0000256" key="6">
    <source>
        <dbReference type="HAMAP-Rule" id="MF_00480"/>
    </source>
</evidence>
<dbReference type="InterPro" id="IPR005717">
    <property type="entry name" value="Ribosomal_uS7_bac/org-type"/>
</dbReference>
<dbReference type="Pfam" id="PF00177">
    <property type="entry name" value="Ribosomal_S7"/>
    <property type="match status" value="1"/>
</dbReference>
<evidence type="ECO:0000313" key="8">
    <source>
        <dbReference type="EMBL" id="KIG15739.1"/>
    </source>
</evidence>
<gene>
    <name evidence="6" type="primary">rpsG</name>
    <name evidence="8" type="ORF">DB30_05309</name>
</gene>
<dbReference type="EMBL" id="JMCC02000048">
    <property type="protein sequence ID" value="KIG15739.1"/>
    <property type="molecule type" value="Genomic_DNA"/>
</dbReference>
<keyword evidence="4 6" id="KW-0689">Ribosomal protein</keyword>
<dbReference type="PIRSF" id="PIRSF002122">
    <property type="entry name" value="RPS7p_RPS7a_RPS5e_RPS7o"/>
    <property type="match status" value="1"/>
</dbReference>
<name>A0A0C1ZDN3_9BACT</name>
<evidence type="ECO:0000256" key="3">
    <source>
        <dbReference type="ARBA" id="ARBA00022884"/>
    </source>
</evidence>
<dbReference type="Proteomes" id="UP000031599">
    <property type="component" value="Unassembled WGS sequence"/>
</dbReference>
<dbReference type="Gene3D" id="1.10.455.10">
    <property type="entry name" value="Ribosomal protein S7 domain"/>
    <property type="match status" value="1"/>
</dbReference>
<comment type="similarity">
    <text evidence="1 6">Belongs to the universal ribosomal protein uS7 family.</text>
</comment>